<dbReference type="GO" id="GO:0005730">
    <property type="term" value="C:nucleolus"/>
    <property type="evidence" value="ECO:0007669"/>
    <property type="project" value="InterPro"/>
</dbReference>
<evidence type="ECO:0008006" key="7">
    <source>
        <dbReference type="Google" id="ProtNLM"/>
    </source>
</evidence>
<reference evidence="5 6" key="1">
    <citation type="journal article" date="2019" name="Sci. Rep.">
        <title>Comparative genomics of chytrid fungi reveal insights into the obligate biotrophic and pathogenic lifestyle of Synchytrium endobioticum.</title>
        <authorList>
            <person name="van de Vossenberg B.T.L.H."/>
            <person name="Warris S."/>
            <person name="Nguyen H.D.T."/>
            <person name="van Gent-Pelzer M.P.E."/>
            <person name="Joly D.L."/>
            <person name="van de Geest H.C."/>
            <person name="Bonants P.J.M."/>
            <person name="Smith D.S."/>
            <person name="Levesque C.A."/>
            <person name="van der Lee T.A.J."/>
        </authorList>
    </citation>
    <scope>NUCLEOTIDE SEQUENCE [LARGE SCALE GENOMIC DNA]</scope>
    <source>
        <strain evidence="5 6">JEL517</strain>
    </source>
</reference>
<sequence length="1292" mass="142827">MPGITMAEPTSDMNGSSTTLSLYWDLASKDVKTRTRAATLLIQTLVALQDNYTAQSNWIDQIHNDNDADNLELVCAPDVSYALKRLLRGLASSRQGARQGFAVALTELLTVIPHVRLSRLIELLLSVSEISGSMKSQEERDGYFGRIFGFQSFAISGIMSRSSTTIEDVTRMIDELIKYQRAKSYLRECCAGVFISIAESLSNTPLQEEGIDYMISTILSDGINNPEQLWIGLVLQSKYPKLPIWKTLLEGVDSVWEKSWLLHPANKLRLAELLKESSYSNPRLHGVWAVVVDAILSRKETKSKRKVISLADFWQTVVLDSLLSSTPDRKFVFYELFRTILPRLSPTQIPTIFTKVVIKQLMKDLSDTQALLHDSAKAAAKTLSDVSKTNPDASYHLVLQLIGQSGAQEQFDKATKTRTVANMMASMTADGFLKYVEYLLNAFLDQSATAEEEVDTNRTVILDQMTSLVRNAKIPKSEEGLWEILKLMGTYGLFSVHGEAAEELRIPTPALSPQIHQLCKQRLFTALGDLQSLALEAPKSEDASADAKPAATLTNGTRASGNTWAYDLNEWIQTLCAAPYDAIVTLDLDEGSRGVRAQTVETVKTIRKKLSKNANKVENTGIQSRYQAFELLFVHAVLQLHVDAEEATGTLTELQDCYTRVFKSKAAKSEKRAATIADAPSESEPQPTDVLVDILLSFLSRQSVLLRGVAQQAFGIFAGDLSKAGLDIIFQVLTTDSGLSGSSELFDTVDDGADDEDADMDDASDDGATDDDEETKAEESEDDQEANDEEDDDAEEEQDPELAAKADEEAAMLRLAIQSALAGTKHAEMDVDQDDEEEELLGDDEMDVFDDKVAEIFKARRAVKAEQKDAKQHVLHFKLRVVTLLEIYYKKQPTNPLVIDTLVPLLRVALSSAQDTDSQTLHNKVVALLRKSVFKLKKYPIEEGVTASCIATMREIHGFAGRVKRKDLAELCSGVCMVLIKVMNHQDGGSVDVPAAVVAETPTGEKHKKRRTGGTGHTVNEILVRFDSTPVAEIYIESLTKYMSMKRSPTQPLLFLDLINRYPEIGWGLATHVAKYTSIENVPRSFQLVQAYVIMGRLFQMLSSVMETKYKDPVEQSITIMAKCLIANLKAEEGKAITDAKWKEIFASLLLIGRRSRKMFDEAQVKSLWKFTDVEAGLNAWSQTSSNAATQNAAGQFIKRTIIILGLGSNSQHHQNLIPNLALIPRRFIAGPPQPEKVITEKKVTIIASAAAAPEKDEKPAVVASDPPVFDGKYEAIVDGIFVTIRHPTLAI</sequence>
<keyword evidence="6" id="KW-1185">Reference proteome</keyword>
<evidence type="ECO:0000256" key="1">
    <source>
        <dbReference type="ARBA" id="ARBA00004123"/>
    </source>
</evidence>
<evidence type="ECO:0000256" key="2">
    <source>
        <dbReference type="ARBA" id="ARBA00006809"/>
    </source>
</evidence>
<dbReference type="InterPro" id="IPR016024">
    <property type="entry name" value="ARM-type_fold"/>
</dbReference>
<evidence type="ECO:0000313" key="5">
    <source>
        <dbReference type="EMBL" id="TPX35785.1"/>
    </source>
</evidence>
<accession>A0A507CDY7</accession>
<dbReference type="Pfam" id="PF04931">
    <property type="entry name" value="DNA_pol_phi"/>
    <property type="match status" value="1"/>
</dbReference>
<name>A0A507CDY7_9FUNG</name>
<dbReference type="RefSeq" id="XP_031026217.1">
    <property type="nucleotide sequence ID" value="XM_031167846.1"/>
</dbReference>
<dbReference type="EMBL" id="QEAO01000007">
    <property type="protein sequence ID" value="TPX35785.1"/>
    <property type="molecule type" value="Genomic_DNA"/>
</dbReference>
<evidence type="ECO:0000256" key="4">
    <source>
        <dbReference type="SAM" id="MobiDB-lite"/>
    </source>
</evidence>
<gene>
    <name evidence="5" type="ORF">SmJEL517_g01918</name>
</gene>
<comment type="subcellular location">
    <subcellularLocation>
        <location evidence="1">Nucleus</location>
    </subcellularLocation>
</comment>
<proteinExistence type="inferred from homology"/>
<dbReference type="InterPro" id="IPR007015">
    <property type="entry name" value="DNA_pol_V/MYBBP1A"/>
</dbReference>
<protein>
    <recommendedName>
        <fullName evidence="7">DNA polymerase V</fullName>
    </recommendedName>
</protein>
<comment type="caution">
    <text evidence="5">The sequence shown here is derived from an EMBL/GenBank/DDBJ whole genome shotgun (WGS) entry which is preliminary data.</text>
</comment>
<dbReference type="OrthoDB" id="342531at2759"/>
<evidence type="ECO:0000256" key="3">
    <source>
        <dbReference type="ARBA" id="ARBA00023242"/>
    </source>
</evidence>
<organism evidence="5 6">
    <name type="scientific">Synchytrium microbalum</name>
    <dbReference type="NCBI Taxonomy" id="1806994"/>
    <lineage>
        <taxon>Eukaryota</taxon>
        <taxon>Fungi</taxon>
        <taxon>Fungi incertae sedis</taxon>
        <taxon>Chytridiomycota</taxon>
        <taxon>Chytridiomycota incertae sedis</taxon>
        <taxon>Chytridiomycetes</taxon>
        <taxon>Synchytriales</taxon>
        <taxon>Synchytriaceae</taxon>
        <taxon>Synchytrium</taxon>
    </lineage>
</organism>
<feature type="compositionally biased region" description="Acidic residues" evidence="4">
    <location>
        <begin position="747"/>
        <end position="800"/>
    </location>
</feature>
<dbReference type="GO" id="GO:0000182">
    <property type="term" value="F:rDNA binding"/>
    <property type="evidence" value="ECO:0007669"/>
    <property type="project" value="TreeGrafter"/>
</dbReference>
<dbReference type="STRING" id="1806994.A0A507CDY7"/>
<dbReference type="Proteomes" id="UP000319731">
    <property type="component" value="Unassembled WGS sequence"/>
</dbReference>
<dbReference type="PANTHER" id="PTHR13213:SF2">
    <property type="entry name" value="MYB-BINDING PROTEIN 1A"/>
    <property type="match status" value="1"/>
</dbReference>
<dbReference type="GeneID" id="42003143"/>
<keyword evidence="3" id="KW-0539">Nucleus</keyword>
<evidence type="ECO:0000313" key="6">
    <source>
        <dbReference type="Proteomes" id="UP000319731"/>
    </source>
</evidence>
<dbReference type="SUPFAM" id="SSF48371">
    <property type="entry name" value="ARM repeat"/>
    <property type="match status" value="1"/>
</dbReference>
<dbReference type="PANTHER" id="PTHR13213">
    <property type="entry name" value="MYB-BINDING PROTEIN 1A FAMILY MEMBER"/>
    <property type="match status" value="1"/>
</dbReference>
<comment type="similarity">
    <text evidence="2">Belongs to the MYBBP1A family.</text>
</comment>
<dbReference type="GO" id="GO:0006355">
    <property type="term" value="P:regulation of DNA-templated transcription"/>
    <property type="evidence" value="ECO:0007669"/>
    <property type="project" value="InterPro"/>
</dbReference>
<feature type="region of interest" description="Disordered" evidence="4">
    <location>
        <begin position="741"/>
        <end position="800"/>
    </location>
</feature>